<dbReference type="Gene3D" id="3.40.50.1820">
    <property type="entry name" value="alpha/beta hydrolase"/>
    <property type="match status" value="1"/>
</dbReference>
<dbReference type="EMBL" id="PCRE01000036">
    <property type="protein sequence ID" value="PIP14926.1"/>
    <property type="molecule type" value="Genomic_DNA"/>
</dbReference>
<evidence type="ECO:0000313" key="3">
    <source>
        <dbReference type="Proteomes" id="UP000231025"/>
    </source>
</evidence>
<name>A0A2G9Y6V6_9BACT</name>
<dbReference type="InterPro" id="IPR029058">
    <property type="entry name" value="AB_hydrolase_fold"/>
</dbReference>
<evidence type="ECO:0000259" key="1">
    <source>
        <dbReference type="Pfam" id="PF00561"/>
    </source>
</evidence>
<gene>
    <name evidence="2" type="ORF">COX47_02580</name>
</gene>
<protein>
    <recommendedName>
        <fullName evidence="1">AB hydrolase-1 domain-containing protein</fullName>
    </recommendedName>
</protein>
<proteinExistence type="predicted"/>
<dbReference type="Pfam" id="PF00561">
    <property type="entry name" value="Abhydrolase_1"/>
    <property type="match status" value="1"/>
</dbReference>
<sequence length="234" mass="27027">MFINVQGKKIHFLKEGQGQPLLFLHGWGGSINSLTPLANLFSKKYQVITLDLPGFGLSDLPDPKWGVKEYSELILSFLKQTILEKIILFGHSFGGSLAIYLAAKHPDFIDKLILSAPSYKRELKKSRNLLTNFPQLFRILLYRIFFPCSDLWRFPKLETNFRRIVQEDFSSYLPKINANTLILWGTADKETPVQDAYYLKEKIKNSQIKVYANEGHSLPLKKPELIFKVMEKFL</sequence>
<dbReference type="SUPFAM" id="SSF53474">
    <property type="entry name" value="alpha/beta-Hydrolases"/>
    <property type="match status" value="1"/>
</dbReference>
<dbReference type="InterPro" id="IPR000073">
    <property type="entry name" value="AB_hydrolase_1"/>
</dbReference>
<comment type="caution">
    <text evidence="2">The sequence shown here is derived from an EMBL/GenBank/DDBJ whole genome shotgun (WGS) entry which is preliminary data.</text>
</comment>
<dbReference type="AlphaFoldDB" id="A0A2G9Y6V6"/>
<dbReference type="PANTHER" id="PTHR43798">
    <property type="entry name" value="MONOACYLGLYCEROL LIPASE"/>
    <property type="match status" value="1"/>
</dbReference>
<organism evidence="2 3">
    <name type="scientific">Candidatus Roizmanbacteria bacterium CG23_combo_of_CG06-09_8_20_14_all_35_49</name>
    <dbReference type="NCBI Taxonomy" id="1974863"/>
    <lineage>
        <taxon>Bacteria</taxon>
        <taxon>Candidatus Roizmaniibacteriota</taxon>
    </lineage>
</organism>
<feature type="domain" description="AB hydrolase-1" evidence="1">
    <location>
        <begin position="20"/>
        <end position="138"/>
    </location>
</feature>
<accession>A0A2G9Y6V6</accession>
<reference evidence="2 3" key="1">
    <citation type="submission" date="2017-09" db="EMBL/GenBank/DDBJ databases">
        <title>Depth-based differentiation of microbial function through sediment-hosted aquifers and enrichment of novel symbionts in the deep terrestrial subsurface.</title>
        <authorList>
            <person name="Probst A.J."/>
            <person name="Ladd B."/>
            <person name="Jarett J.K."/>
            <person name="Geller-Mcgrath D.E."/>
            <person name="Sieber C.M."/>
            <person name="Emerson J.B."/>
            <person name="Anantharaman K."/>
            <person name="Thomas B.C."/>
            <person name="Malmstrom R."/>
            <person name="Stieglmeier M."/>
            <person name="Klingl A."/>
            <person name="Woyke T."/>
            <person name="Ryan C.M."/>
            <person name="Banfield J.F."/>
        </authorList>
    </citation>
    <scope>NUCLEOTIDE SEQUENCE [LARGE SCALE GENOMIC DNA]</scope>
    <source>
        <strain evidence="2">CG23_combo_of_CG06-09_8_20_14_all_35_49</strain>
    </source>
</reference>
<dbReference type="Proteomes" id="UP000231025">
    <property type="component" value="Unassembled WGS sequence"/>
</dbReference>
<dbReference type="InterPro" id="IPR050266">
    <property type="entry name" value="AB_hydrolase_sf"/>
</dbReference>
<dbReference type="PRINTS" id="PR00111">
    <property type="entry name" value="ABHYDROLASE"/>
</dbReference>
<evidence type="ECO:0000313" key="2">
    <source>
        <dbReference type="EMBL" id="PIP14926.1"/>
    </source>
</evidence>